<dbReference type="RefSeq" id="WP_387986962.1">
    <property type="nucleotide sequence ID" value="NZ_JBHSGR010000003.1"/>
</dbReference>
<accession>A0ABV9LFY9</accession>
<dbReference type="PROSITE" id="PS00330">
    <property type="entry name" value="HEMOLYSIN_CALCIUM"/>
    <property type="match status" value="2"/>
</dbReference>
<name>A0ABV9LFY9_9ACTN</name>
<evidence type="ECO:0000313" key="4">
    <source>
        <dbReference type="EMBL" id="MFC4692671.1"/>
    </source>
</evidence>
<dbReference type="InterPro" id="IPR011049">
    <property type="entry name" value="Serralysin-like_metalloprot_C"/>
</dbReference>
<dbReference type="Pfam" id="PF00353">
    <property type="entry name" value="HemolysinCabind"/>
    <property type="match status" value="2"/>
</dbReference>
<evidence type="ECO:0000313" key="5">
    <source>
        <dbReference type="Proteomes" id="UP001596025"/>
    </source>
</evidence>
<feature type="region of interest" description="Disordered" evidence="1">
    <location>
        <begin position="615"/>
        <end position="638"/>
    </location>
</feature>
<dbReference type="SUPFAM" id="SSF56219">
    <property type="entry name" value="DNase I-like"/>
    <property type="match status" value="1"/>
</dbReference>
<dbReference type="NCBIfam" id="NF033681">
    <property type="entry name" value="ExeM_NucH_DNase"/>
    <property type="match status" value="1"/>
</dbReference>
<dbReference type="PRINTS" id="PR00313">
    <property type="entry name" value="CABNDNGRPT"/>
</dbReference>
<feature type="region of interest" description="Disordered" evidence="1">
    <location>
        <begin position="847"/>
        <end position="876"/>
    </location>
</feature>
<organism evidence="4 5">
    <name type="scientific">Geodermatophilus arenarius</name>
    <dbReference type="NCBI Taxonomy" id="1137990"/>
    <lineage>
        <taxon>Bacteria</taxon>
        <taxon>Bacillati</taxon>
        <taxon>Actinomycetota</taxon>
        <taxon>Actinomycetes</taxon>
        <taxon>Geodermatophilales</taxon>
        <taxon>Geodermatophilaceae</taxon>
        <taxon>Geodermatophilus</taxon>
    </lineage>
</organism>
<proteinExistence type="predicted"/>
<feature type="domain" description="Endonuclease/exonuclease/phosphatase" evidence="3">
    <location>
        <begin position="467"/>
        <end position="758"/>
    </location>
</feature>
<keyword evidence="4" id="KW-0378">Hydrolase</keyword>
<dbReference type="CDD" id="cd10283">
    <property type="entry name" value="MnuA_DNase1-like"/>
    <property type="match status" value="1"/>
</dbReference>
<dbReference type="Gene3D" id="3.60.10.10">
    <property type="entry name" value="Endonuclease/exonuclease/phosphatase"/>
    <property type="match status" value="1"/>
</dbReference>
<keyword evidence="4" id="KW-0255">Endonuclease</keyword>
<dbReference type="InterPro" id="IPR006311">
    <property type="entry name" value="TAT_signal"/>
</dbReference>
<sequence>MLSSTGSRRLLARRAALGAAAVAVAVVGLPATASAAAPTAPFISEIHYDNAGADADEFVEIHIPAGMSSAGLSVVLYNGSGGASYATLDVPSVTAPPDGPAVAVVAGPTSGIQNGSPDGVALVRGTEVLEFLSYEGQFTATAGPASGMLSTGIGVSEAGTEPTGQSLSRTYDAASDALVWAGPATTSKGAVNAAAPATPPPVTTGVCDATPTHEIGAVQGDGAASPITGQTVTVRGVVVGDVPGLSGFYLQDADGDGSAATSDGVFVFSPVAVDLGDTIAVTGQVQEYSGQTQIAARTDVAVCADGTAASLPPAAPLDLPADAATRERLEGMRVAPADQLTVSEVYDLTSYGELTLSAGGVLVQPTEIARPGSDAAEAVAADNAARKITLDDGVSARVTVTTRPHLSPTTPVRVGDQLRLQESLVLGEGFGTYRLQPADGTAADVFAPQNTRPAAPAPVGGDVRLGTFNVLNYFLTFGGEGRGAADQTELEEQAAKEVAAIRGLGADVVTLLEMEDTDSTGLTPGNADTALADLVRRLNAAEGSPVWSHVPMPDELYAVDRDVIRNAVIYRNDVVQPVGDPVGLVDEAVWSNAREPQAQTFVKDGDAFTVVANHFKSKSPGDPTGDNVDTGDGQGEWNGDRVRQARSVAAFAAQLARSTGDPDVILQGDLNAYSQEDPIEVLREAGFTDLGEALDPGRYSYVYDELSGSLDHALATASLADKVTDAAHWNINSVESFAYQYTGDPALYAPDPYRSSDHDPLVVGIDLQERCNGLRPTITGTPGDDVLRGTNGVDVIMGLGGEDTISGGNGDDVVCGGAGDDTLSGENGADVLLGGFGLDTLAGGNGDDTLVGGPGGGDVLTQGRGTGSSEQDGRES</sequence>
<dbReference type="Gene3D" id="2.150.10.10">
    <property type="entry name" value="Serralysin-like metalloprotease, C-terminal"/>
    <property type="match status" value="1"/>
</dbReference>
<dbReference type="Proteomes" id="UP001596025">
    <property type="component" value="Unassembled WGS sequence"/>
</dbReference>
<feature type="chain" id="PRO_5046871303" evidence="2">
    <location>
        <begin position="36"/>
        <end position="876"/>
    </location>
</feature>
<comment type="caution">
    <text evidence="4">The sequence shown here is derived from an EMBL/GenBank/DDBJ whole genome shotgun (WGS) entry which is preliminary data.</text>
</comment>
<dbReference type="SUPFAM" id="SSF51120">
    <property type="entry name" value="beta-Roll"/>
    <property type="match status" value="1"/>
</dbReference>
<dbReference type="InterPro" id="IPR047971">
    <property type="entry name" value="ExeM-like"/>
</dbReference>
<dbReference type="InterPro" id="IPR036691">
    <property type="entry name" value="Endo/exonu/phosph_ase_sf"/>
</dbReference>
<dbReference type="InterPro" id="IPR018511">
    <property type="entry name" value="Hemolysin-typ_Ca-bd_CS"/>
</dbReference>
<dbReference type="InterPro" id="IPR001343">
    <property type="entry name" value="Hemolysn_Ca-bd"/>
</dbReference>
<dbReference type="PANTHER" id="PTHR42834">
    <property type="entry name" value="ENDONUCLEASE/EXONUCLEASE/PHOSPHATASE FAMILY PROTEIN (AFU_ORTHOLOGUE AFUA_3G09210)"/>
    <property type="match status" value="1"/>
</dbReference>
<evidence type="ECO:0000259" key="3">
    <source>
        <dbReference type="Pfam" id="PF03372"/>
    </source>
</evidence>
<feature type="signal peptide" evidence="2">
    <location>
        <begin position="1"/>
        <end position="35"/>
    </location>
</feature>
<keyword evidence="5" id="KW-1185">Reference proteome</keyword>
<evidence type="ECO:0000256" key="2">
    <source>
        <dbReference type="SAM" id="SignalP"/>
    </source>
</evidence>
<gene>
    <name evidence="4" type="ORF">ACFO3M_04645</name>
</gene>
<keyword evidence="2" id="KW-0732">Signal</keyword>
<evidence type="ECO:0000256" key="1">
    <source>
        <dbReference type="SAM" id="MobiDB-lite"/>
    </source>
</evidence>
<reference evidence="5" key="1">
    <citation type="journal article" date="2019" name="Int. J. Syst. Evol. Microbiol.">
        <title>The Global Catalogue of Microorganisms (GCM) 10K type strain sequencing project: providing services to taxonomists for standard genome sequencing and annotation.</title>
        <authorList>
            <consortium name="The Broad Institute Genomics Platform"/>
            <consortium name="The Broad Institute Genome Sequencing Center for Infectious Disease"/>
            <person name="Wu L."/>
            <person name="Ma J."/>
        </authorList>
    </citation>
    <scope>NUCLEOTIDE SEQUENCE [LARGE SCALE GENOMIC DNA]</scope>
    <source>
        <strain evidence="5">CCUG 62763</strain>
    </source>
</reference>
<dbReference type="Pfam" id="PF03372">
    <property type="entry name" value="Exo_endo_phos"/>
    <property type="match status" value="1"/>
</dbReference>
<dbReference type="PROSITE" id="PS51318">
    <property type="entry name" value="TAT"/>
    <property type="match status" value="1"/>
</dbReference>
<dbReference type="GO" id="GO:0004519">
    <property type="term" value="F:endonuclease activity"/>
    <property type="evidence" value="ECO:0007669"/>
    <property type="project" value="UniProtKB-KW"/>
</dbReference>
<dbReference type="EMBL" id="JBHSGR010000003">
    <property type="protein sequence ID" value="MFC4692671.1"/>
    <property type="molecule type" value="Genomic_DNA"/>
</dbReference>
<dbReference type="PANTHER" id="PTHR42834:SF1">
    <property type="entry name" value="ENDONUCLEASE_EXONUCLEASE_PHOSPHATASE FAMILY PROTEIN (AFU_ORTHOLOGUE AFUA_3G09210)"/>
    <property type="match status" value="1"/>
</dbReference>
<protein>
    <submittedName>
        <fullName evidence="4">ExeM/NucH family extracellular endonuclease</fullName>
    </submittedName>
</protein>
<dbReference type="CDD" id="cd04486">
    <property type="entry name" value="YhcR_OBF_like"/>
    <property type="match status" value="1"/>
</dbReference>
<dbReference type="InterPro" id="IPR005135">
    <property type="entry name" value="Endo/exonuclease/phosphatase"/>
</dbReference>
<keyword evidence="4" id="KW-0540">Nuclease</keyword>